<comment type="caution">
    <text evidence="1">The sequence shown here is derived from an EMBL/GenBank/DDBJ whole genome shotgun (WGS) entry which is preliminary data.</text>
</comment>
<reference evidence="1" key="1">
    <citation type="journal article" date="2015" name="Nature">
        <title>Complex archaea that bridge the gap between prokaryotes and eukaryotes.</title>
        <authorList>
            <person name="Spang A."/>
            <person name="Saw J.H."/>
            <person name="Jorgensen S.L."/>
            <person name="Zaremba-Niedzwiedzka K."/>
            <person name="Martijn J."/>
            <person name="Lind A.E."/>
            <person name="van Eijk R."/>
            <person name="Schleper C."/>
            <person name="Guy L."/>
            <person name="Ettema T.J."/>
        </authorList>
    </citation>
    <scope>NUCLEOTIDE SEQUENCE</scope>
</reference>
<evidence type="ECO:0000313" key="1">
    <source>
        <dbReference type="EMBL" id="KKM19151.1"/>
    </source>
</evidence>
<feature type="non-terminal residue" evidence="1">
    <location>
        <position position="88"/>
    </location>
</feature>
<accession>A0A0F9HUS8</accession>
<name>A0A0F9HUS8_9ZZZZ</name>
<proteinExistence type="predicted"/>
<organism evidence="1">
    <name type="scientific">marine sediment metagenome</name>
    <dbReference type="NCBI Taxonomy" id="412755"/>
    <lineage>
        <taxon>unclassified sequences</taxon>
        <taxon>metagenomes</taxon>
        <taxon>ecological metagenomes</taxon>
    </lineage>
</organism>
<protein>
    <submittedName>
        <fullName evidence="1">Uncharacterized protein</fullName>
    </submittedName>
</protein>
<sequence>MKFDIPISICKLVNIKHVKTGGFIASIDLDGKTNTSTIYHVTRPYPDGDPAFASLRSGKLYCDSDFREFYQTSTINVFEVDSDAIVFT</sequence>
<dbReference type="AlphaFoldDB" id="A0A0F9HUS8"/>
<dbReference type="EMBL" id="LAZR01014054">
    <property type="protein sequence ID" value="KKM19151.1"/>
    <property type="molecule type" value="Genomic_DNA"/>
</dbReference>
<gene>
    <name evidence="1" type="ORF">LCGC14_1658570</name>
</gene>